<name>A0A6N2M2G3_SALVM</name>
<evidence type="ECO:0000256" key="1">
    <source>
        <dbReference type="SAM" id="MobiDB-lite"/>
    </source>
</evidence>
<accession>A0A6N2M2G3</accession>
<reference evidence="2" key="1">
    <citation type="submission" date="2019-03" db="EMBL/GenBank/DDBJ databases">
        <authorList>
            <person name="Mank J."/>
            <person name="Almeida P."/>
        </authorList>
    </citation>
    <scope>NUCLEOTIDE SEQUENCE</scope>
    <source>
        <strain evidence="2">78183</strain>
    </source>
</reference>
<evidence type="ECO:0000313" key="2">
    <source>
        <dbReference type="EMBL" id="VFU48024.1"/>
    </source>
</evidence>
<protein>
    <submittedName>
        <fullName evidence="2">Uncharacterized protein</fullName>
    </submittedName>
</protein>
<gene>
    <name evidence="2" type="ORF">SVIM_LOCUS311771</name>
</gene>
<sequence length="86" mass="9723">MGKYSYDRIHTWLYYVAPGLVRRLDDFISIKVGGIKITGLNRRLSSSNQAVSYSSLTKQSDEEEEEIDRSPFLCRTNHGGNKKAPG</sequence>
<proteinExistence type="predicted"/>
<dbReference type="AlphaFoldDB" id="A0A6N2M2G3"/>
<dbReference type="EMBL" id="CAADRP010001685">
    <property type="protein sequence ID" value="VFU48024.1"/>
    <property type="molecule type" value="Genomic_DNA"/>
</dbReference>
<feature type="region of interest" description="Disordered" evidence="1">
    <location>
        <begin position="47"/>
        <end position="86"/>
    </location>
</feature>
<organism evidence="2">
    <name type="scientific">Salix viminalis</name>
    <name type="common">Common osier</name>
    <name type="synonym">Basket willow</name>
    <dbReference type="NCBI Taxonomy" id="40686"/>
    <lineage>
        <taxon>Eukaryota</taxon>
        <taxon>Viridiplantae</taxon>
        <taxon>Streptophyta</taxon>
        <taxon>Embryophyta</taxon>
        <taxon>Tracheophyta</taxon>
        <taxon>Spermatophyta</taxon>
        <taxon>Magnoliopsida</taxon>
        <taxon>eudicotyledons</taxon>
        <taxon>Gunneridae</taxon>
        <taxon>Pentapetalae</taxon>
        <taxon>rosids</taxon>
        <taxon>fabids</taxon>
        <taxon>Malpighiales</taxon>
        <taxon>Salicaceae</taxon>
        <taxon>Saliceae</taxon>
        <taxon>Salix</taxon>
    </lineage>
</organism>
<feature type="compositionally biased region" description="Polar residues" evidence="1">
    <location>
        <begin position="47"/>
        <end position="58"/>
    </location>
</feature>